<accession>A0A5N6JBR8</accession>
<dbReference type="AlphaFoldDB" id="A0A5N6JBR8"/>
<gene>
    <name evidence="1" type="ORF">BDV30DRAFT_236925</name>
</gene>
<dbReference type="PANTHER" id="PTHR37017:SF11">
    <property type="entry name" value="ESTERASE_LIPASE_THIOESTERASE DOMAIN-CONTAINING PROTEIN"/>
    <property type="match status" value="1"/>
</dbReference>
<organism evidence="1 2">
    <name type="scientific">Aspergillus minisclerotigenes</name>
    <dbReference type="NCBI Taxonomy" id="656917"/>
    <lineage>
        <taxon>Eukaryota</taxon>
        <taxon>Fungi</taxon>
        <taxon>Dikarya</taxon>
        <taxon>Ascomycota</taxon>
        <taxon>Pezizomycotina</taxon>
        <taxon>Eurotiomycetes</taxon>
        <taxon>Eurotiomycetidae</taxon>
        <taxon>Eurotiales</taxon>
        <taxon>Aspergillaceae</taxon>
        <taxon>Aspergillus</taxon>
        <taxon>Aspergillus subgen. Circumdati</taxon>
    </lineage>
</organism>
<keyword evidence="2" id="KW-1185">Reference proteome</keyword>
<evidence type="ECO:0000313" key="1">
    <source>
        <dbReference type="EMBL" id="KAB8275223.1"/>
    </source>
</evidence>
<sequence length="338" mass="37633">MAVTKVVEQLVEHGKAVVLVMRSYGGIAVSFMCSITQPFCWTKGNRFWRHFGESPNNDVRADGRFFIRNGAGTLYSDLAEAEAKLWESRLIAQSYKVQTTPATRAAYEYIPSTYLTQEAISTGRLTAENLNKGLQRATHPPISDGQLWQIARDAVDEMISDRLQYGTHEQAQPKAMAILAWGNEIILASSMKGAGSFSYDFLGGETPVGRSLQQRQIVWRDTIVPGEDPTKVHNNRRNCAEPLAAHLYYKNRGIKLQDQKARISTWVMGRNKDWAQTDPCETNSQDTWGCNLFTANQGLKVLDRKTPVEPYTLASLAGGPTIQDQIQLCGGQARVFVG</sequence>
<reference evidence="1 2" key="1">
    <citation type="submission" date="2019-04" db="EMBL/GenBank/DDBJ databases">
        <title>Fungal friends and foes A comparative genomics study of 23 Aspergillus species from section Flavi.</title>
        <authorList>
            <consortium name="DOE Joint Genome Institute"/>
            <person name="Kjaerbolling I."/>
            <person name="Vesth T.C."/>
            <person name="Frisvad J.C."/>
            <person name="Nybo J.L."/>
            <person name="Theobald S."/>
            <person name="Kildgaard S."/>
            <person name="Petersen T.I."/>
            <person name="Kuo A."/>
            <person name="Sato A."/>
            <person name="Lyhne E.K."/>
            <person name="Kogle M.E."/>
            <person name="Wiebenga A."/>
            <person name="Kun R.S."/>
            <person name="Lubbers R.J."/>
            <person name="Makela M.R."/>
            <person name="Barry K."/>
            <person name="Chovatia M."/>
            <person name="Clum A."/>
            <person name="Daum C."/>
            <person name="Haridas S."/>
            <person name="He G."/>
            <person name="LaButti K."/>
            <person name="Lipzen A."/>
            <person name="Mondo S."/>
            <person name="Pangilinan J."/>
            <person name="Riley R."/>
            <person name="Salamov A."/>
            <person name="Simmons B.A."/>
            <person name="Magnuson J.K."/>
            <person name="Henrissat B."/>
            <person name="Mortensen U.H."/>
            <person name="Larsen T.O."/>
            <person name="De vries R.P."/>
            <person name="Grigoriev I.V."/>
            <person name="Machida M."/>
            <person name="Baker S.E."/>
            <person name="Andersen M.R."/>
        </authorList>
    </citation>
    <scope>NUCLEOTIDE SEQUENCE [LARGE SCALE GENOMIC DNA]</scope>
    <source>
        <strain evidence="1 2">CBS 117635</strain>
    </source>
</reference>
<proteinExistence type="predicted"/>
<dbReference type="Proteomes" id="UP000326289">
    <property type="component" value="Unassembled WGS sequence"/>
</dbReference>
<dbReference type="EMBL" id="ML732783">
    <property type="protein sequence ID" value="KAB8275223.1"/>
    <property type="molecule type" value="Genomic_DNA"/>
</dbReference>
<protein>
    <submittedName>
        <fullName evidence="1">Uncharacterized protein</fullName>
    </submittedName>
</protein>
<evidence type="ECO:0000313" key="2">
    <source>
        <dbReference type="Proteomes" id="UP000326289"/>
    </source>
</evidence>
<name>A0A5N6JBR8_9EURO</name>
<dbReference type="PANTHER" id="PTHR37017">
    <property type="entry name" value="AB HYDROLASE-1 DOMAIN-CONTAINING PROTEIN-RELATED"/>
    <property type="match status" value="1"/>
</dbReference>
<dbReference type="InterPro" id="IPR052897">
    <property type="entry name" value="Sec-Metab_Biosynth_Hydrolase"/>
</dbReference>